<dbReference type="EC" id="2.4.-.-" evidence="2"/>
<keyword evidence="2" id="KW-0808">Transferase</keyword>
<feature type="domain" description="Glycosyltransferase 2-like" evidence="1">
    <location>
        <begin position="8"/>
        <end position="136"/>
    </location>
</feature>
<dbReference type="Gene3D" id="3.90.550.10">
    <property type="entry name" value="Spore Coat Polysaccharide Biosynthesis Protein SpsA, Chain A"/>
    <property type="match status" value="1"/>
</dbReference>
<evidence type="ECO:0000313" key="3">
    <source>
        <dbReference type="Proteomes" id="UP001204015"/>
    </source>
</evidence>
<protein>
    <submittedName>
        <fullName evidence="2">Glycosyltransferase</fullName>
        <ecNumber evidence="2">2.4.-.-</ecNumber>
    </submittedName>
</protein>
<dbReference type="InterPro" id="IPR029044">
    <property type="entry name" value="Nucleotide-diphossugar_trans"/>
</dbReference>
<reference evidence="2 3" key="1">
    <citation type="submission" date="2022-06" db="EMBL/GenBank/DDBJ databases">
        <title>A taxonomic note on the genus Prevotella: Description of four novel genera and emended description of the genera Hallella and Xylanibacter.</title>
        <authorList>
            <person name="Hitch T.C.A."/>
        </authorList>
    </citation>
    <scope>NUCLEOTIDE SEQUENCE [LARGE SCALE GENOMIC DNA]</scope>
    <source>
        <strain evidence="2 3">DSM 100619</strain>
    </source>
</reference>
<gene>
    <name evidence="2" type="ORF">NG821_07545</name>
</gene>
<dbReference type="GO" id="GO:0016757">
    <property type="term" value="F:glycosyltransferase activity"/>
    <property type="evidence" value="ECO:0007669"/>
    <property type="project" value="UniProtKB-KW"/>
</dbReference>
<comment type="caution">
    <text evidence="2">The sequence shown here is derived from an EMBL/GenBank/DDBJ whole genome shotgun (WGS) entry which is preliminary data.</text>
</comment>
<dbReference type="PANTHER" id="PTHR43685:SF2">
    <property type="entry name" value="GLYCOSYLTRANSFERASE 2-LIKE DOMAIN-CONTAINING PROTEIN"/>
    <property type="match status" value="1"/>
</dbReference>
<dbReference type="Pfam" id="PF00535">
    <property type="entry name" value="Glycos_transf_2"/>
    <property type="match status" value="1"/>
</dbReference>
<keyword evidence="3" id="KW-1185">Reference proteome</keyword>
<organism evidence="2 3">
    <name type="scientific">Segatella cerevisiae</name>
    <dbReference type="NCBI Taxonomy" id="2053716"/>
    <lineage>
        <taxon>Bacteria</taxon>
        <taxon>Pseudomonadati</taxon>
        <taxon>Bacteroidota</taxon>
        <taxon>Bacteroidia</taxon>
        <taxon>Bacteroidales</taxon>
        <taxon>Prevotellaceae</taxon>
        <taxon>Segatella</taxon>
    </lineage>
</organism>
<dbReference type="PANTHER" id="PTHR43685">
    <property type="entry name" value="GLYCOSYLTRANSFERASE"/>
    <property type="match status" value="1"/>
</dbReference>
<name>A0ABT1BZC8_9BACT</name>
<dbReference type="Proteomes" id="UP001204015">
    <property type="component" value="Unassembled WGS sequence"/>
</dbReference>
<dbReference type="InterPro" id="IPR050834">
    <property type="entry name" value="Glycosyltransf_2"/>
</dbReference>
<proteinExistence type="predicted"/>
<keyword evidence="2" id="KW-0328">Glycosyltransferase</keyword>
<dbReference type="SUPFAM" id="SSF53448">
    <property type="entry name" value="Nucleotide-diphospho-sugar transferases"/>
    <property type="match status" value="1"/>
</dbReference>
<accession>A0ABT1BZC8</accession>
<sequence>MDKDNKISVIICTYNGEKYIREQIDSILKQTYPAYELIIQDDGSKDSTPDICKSYAQSYPFIKFYQNSIRLGFNENFRTATLRATGDYIALSDQDDVWYPDKLERQIAAIGNHDICFSCHNRGTSPEHTVFVTPQYALEALLFNAFAGHTMLLERHFAQDQSHWLGYIPYDWSLAIQAQLHHGIVRIEKPLNWHRTHQESTVAVEQKKFHKEFDHKLTYQPYLYGLRNYRALQQKESWNLLYKYIYDSTSNSFQPLAHTMSGLMLKKSIFALLHLCYLCMKHRHTIYYNNNAKGLSGIIRSFFYPFIFSYNNIQFDLCSTSKYKDSHSTIN</sequence>
<evidence type="ECO:0000259" key="1">
    <source>
        <dbReference type="Pfam" id="PF00535"/>
    </source>
</evidence>
<dbReference type="EMBL" id="JAMXLY010000025">
    <property type="protein sequence ID" value="MCO6025693.1"/>
    <property type="molecule type" value="Genomic_DNA"/>
</dbReference>
<dbReference type="InterPro" id="IPR001173">
    <property type="entry name" value="Glyco_trans_2-like"/>
</dbReference>
<dbReference type="RefSeq" id="WP_252761050.1">
    <property type="nucleotide sequence ID" value="NZ_JAMXLY010000025.1"/>
</dbReference>
<evidence type="ECO:0000313" key="2">
    <source>
        <dbReference type="EMBL" id="MCO6025693.1"/>
    </source>
</evidence>